<keyword evidence="2" id="KW-1185">Reference proteome</keyword>
<comment type="caution">
    <text evidence="1">The sequence shown here is derived from an EMBL/GenBank/DDBJ whole genome shotgun (WGS) entry which is preliminary data.</text>
</comment>
<gene>
    <name evidence="1" type="ORF">EVAR_13712_1</name>
</gene>
<accession>A0A4C1UBE3</accession>
<name>A0A4C1UBE3_EUMVA</name>
<proteinExistence type="predicted"/>
<evidence type="ECO:0000313" key="1">
    <source>
        <dbReference type="EMBL" id="GBP23755.1"/>
    </source>
</evidence>
<dbReference type="AlphaFoldDB" id="A0A4C1UBE3"/>
<sequence>MDTLQCNSFALKNNDIINFTVNSNDQLQATRPDNIFVPDPYDVGSRYISCGVKIYRSCYLLDTAEISRFAFPQFPLPGHQATCGHNGTIA</sequence>
<reference evidence="1 2" key="1">
    <citation type="journal article" date="2019" name="Commun. Biol.">
        <title>The bagworm genome reveals a unique fibroin gene that provides high tensile strength.</title>
        <authorList>
            <person name="Kono N."/>
            <person name="Nakamura H."/>
            <person name="Ohtoshi R."/>
            <person name="Tomita M."/>
            <person name="Numata K."/>
            <person name="Arakawa K."/>
        </authorList>
    </citation>
    <scope>NUCLEOTIDE SEQUENCE [LARGE SCALE GENOMIC DNA]</scope>
</reference>
<evidence type="ECO:0000313" key="2">
    <source>
        <dbReference type="Proteomes" id="UP000299102"/>
    </source>
</evidence>
<dbReference type="EMBL" id="BGZK01000153">
    <property type="protein sequence ID" value="GBP23755.1"/>
    <property type="molecule type" value="Genomic_DNA"/>
</dbReference>
<protein>
    <submittedName>
        <fullName evidence="1">Uncharacterized protein</fullName>
    </submittedName>
</protein>
<dbReference type="Proteomes" id="UP000299102">
    <property type="component" value="Unassembled WGS sequence"/>
</dbReference>
<organism evidence="1 2">
    <name type="scientific">Eumeta variegata</name>
    <name type="common">Bagworm moth</name>
    <name type="synonym">Eumeta japonica</name>
    <dbReference type="NCBI Taxonomy" id="151549"/>
    <lineage>
        <taxon>Eukaryota</taxon>
        <taxon>Metazoa</taxon>
        <taxon>Ecdysozoa</taxon>
        <taxon>Arthropoda</taxon>
        <taxon>Hexapoda</taxon>
        <taxon>Insecta</taxon>
        <taxon>Pterygota</taxon>
        <taxon>Neoptera</taxon>
        <taxon>Endopterygota</taxon>
        <taxon>Lepidoptera</taxon>
        <taxon>Glossata</taxon>
        <taxon>Ditrysia</taxon>
        <taxon>Tineoidea</taxon>
        <taxon>Psychidae</taxon>
        <taxon>Oiketicinae</taxon>
        <taxon>Eumeta</taxon>
    </lineage>
</organism>